<keyword evidence="13" id="KW-1185">Reference proteome</keyword>
<keyword evidence="7 9" id="KW-0472">Membrane</keyword>
<dbReference type="PROSITE" id="PS51012">
    <property type="entry name" value="ABC_TM2"/>
    <property type="match status" value="1"/>
</dbReference>
<gene>
    <name evidence="12" type="primary">ybhF3</name>
    <name evidence="12" type="ORF">VPARA_56690</name>
</gene>
<feature type="transmembrane region" description="Helical" evidence="9">
    <location>
        <begin position="852"/>
        <end position="873"/>
    </location>
</feature>
<evidence type="ECO:0000256" key="9">
    <source>
        <dbReference type="SAM" id="Phobius"/>
    </source>
</evidence>
<feature type="domain" description="ABC transporter" evidence="10">
    <location>
        <begin position="296"/>
        <end position="526"/>
    </location>
</feature>
<dbReference type="InterPro" id="IPR027417">
    <property type="entry name" value="P-loop_NTPase"/>
</dbReference>
<feature type="transmembrane region" description="Helical" evidence="9">
    <location>
        <begin position="794"/>
        <end position="817"/>
    </location>
</feature>
<dbReference type="GO" id="GO:0005524">
    <property type="term" value="F:ATP binding"/>
    <property type="evidence" value="ECO:0007669"/>
    <property type="project" value="UniProtKB-KW"/>
</dbReference>
<dbReference type="GO" id="GO:0016020">
    <property type="term" value="C:membrane"/>
    <property type="evidence" value="ECO:0007669"/>
    <property type="project" value="UniProtKB-SubCell"/>
</dbReference>
<dbReference type="InterPro" id="IPR003593">
    <property type="entry name" value="AAA+_ATPase"/>
</dbReference>
<dbReference type="InterPro" id="IPR047817">
    <property type="entry name" value="ABC2_TM_bact-type"/>
</dbReference>
<keyword evidence="3 9" id="KW-0812">Transmembrane</keyword>
<dbReference type="PANTHER" id="PTHR43038:SF4">
    <property type="entry name" value="RIBOSOME-ASSOCIATED ATPASE"/>
    <property type="match status" value="1"/>
</dbReference>
<comment type="caution">
    <text evidence="12">The sequence shown here is derived from an EMBL/GenBank/DDBJ whole genome shotgun (WGS) entry which is preliminary data.</text>
</comment>
<dbReference type="Pfam" id="PF00005">
    <property type="entry name" value="ABC_tran"/>
    <property type="match status" value="2"/>
</dbReference>
<dbReference type="InterPro" id="IPR017871">
    <property type="entry name" value="ABC_transporter-like_CS"/>
</dbReference>
<evidence type="ECO:0000259" key="11">
    <source>
        <dbReference type="PROSITE" id="PS51012"/>
    </source>
</evidence>
<reference evidence="12 13" key="1">
    <citation type="submission" date="2015-03" db="EMBL/GenBank/DDBJ databases">
        <title>Genome sequence of Variovorax paradoxus TBEA6.</title>
        <authorList>
            <person name="Poehlein A."/>
            <person name="Schuldes J."/>
            <person name="Wuebbeler J.H."/>
            <person name="Hiessl S."/>
            <person name="Steinbuechel A."/>
            <person name="Daniel R."/>
        </authorList>
    </citation>
    <scope>NUCLEOTIDE SEQUENCE [LARGE SCALE GENOMIC DNA]</scope>
    <source>
        <strain evidence="12 13">TBEA6</strain>
    </source>
</reference>
<dbReference type="Gene3D" id="3.40.1710.10">
    <property type="entry name" value="abc type-2 transporter like domain"/>
    <property type="match status" value="1"/>
</dbReference>
<feature type="transmembrane region" description="Helical" evidence="9">
    <location>
        <begin position="744"/>
        <end position="767"/>
    </location>
</feature>
<evidence type="ECO:0000256" key="5">
    <source>
        <dbReference type="ARBA" id="ARBA00022840"/>
    </source>
</evidence>
<keyword evidence="2" id="KW-1003">Cell membrane</keyword>
<evidence type="ECO:0000256" key="4">
    <source>
        <dbReference type="ARBA" id="ARBA00022741"/>
    </source>
</evidence>
<organism evidence="12 13">
    <name type="scientific">Variovorax paradoxus</name>
    <dbReference type="NCBI Taxonomy" id="34073"/>
    <lineage>
        <taxon>Bacteria</taxon>
        <taxon>Pseudomonadati</taxon>
        <taxon>Pseudomonadota</taxon>
        <taxon>Betaproteobacteria</taxon>
        <taxon>Burkholderiales</taxon>
        <taxon>Comamonadaceae</taxon>
        <taxon>Variovorax</taxon>
    </lineage>
</organism>
<dbReference type="InterPro" id="IPR013525">
    <property type="entry name" value="ABC2_TM"/>
</dbReference>
<dbReference type="Proteomes" id="UP000035170">
    <property type="component" value="Unassembled WGS sequence"/>
</dbReference>
<name>A0A0H2LSB5_VARPD</name>
<evidence type="ECO:0000256" key="2">
    <source>
        <dbReference type="ARBA" id="ARBA00022475"/>
    </source>
</evidence>
<feature type="domain" description="ABC transporter" evidence="10">
    <location>
        <begin position="27"/>
        <end position="266"/>
    </location>
</feature>
<evidence type="ECO:0000256" key="1">
    <source>
        <dbReference type="ARBA" id="ARBA00004141"/>
    </source>
</evidence>
<dbReference type="Pfam" id="PF12698">
    <property type="entry name" value="ABC2_membrane_3"/>
    <property type="match status" value="1"/>
</dbReference>
<dbReference type="RefSeq" id="WP_047786924.1">
    <property type="nucleotide sequence ID" value="NZ_JZWI01000037.1"/>
</dbReference>
<dbReference type="GO" id="GO:0016887">
    <property type="term" value="F:ATP hydrolysis activity"/>
    <property type="evidence" value="ECO:0007669"/>
    <property type="project" value="InterPro"/>
</dbReference>
<evidence type="ECO:0000313" key="12">
    <source>
        <dbReference type="EMBL" id="KLN53188.1"/>
    </source>
</evidence>
<dbReference type="InterPro" id="IPR003439">
    <property type="entry name" value="ABC_transporter-like_ATP-bd"/>
</dbReference>
<dbReference type="CDD" id="cd03230">
    <property type="entry name" value="ABC_DR_subfamily_A"/>
    <property type="match status" value="1"/>
</dbReference>
<sequence length="939" mass="100840">MARRAGIEGPVSQAGSEGVAPAPPEVARLEQVALRRGRTMALDGVSLAIPANRMVGLIGPDGVGKSSLLALLAGAQAVQQGRVQVLGGDMAVAHHRRSVCPRIAYMPQGLGKNLYPTLSIEENLQFFGRLFGHGAAERRRRIDALAQTMSLSPFLARPVGQLSGGMKQKLGLCCALIHDPDLLILDEPTTGVDPLSRGQFWALIARIRQQRNAAGRPLSVIVATAYMEEADAFDWLVAMDAGAVLATGTSAELRARTGAASLEQAFIGLLPEGKRGDVGELVVPALPAAGENDIAIEAKGLTMRFGDFVAVDRVDFRIRRGEIFGFLGSNGCGKTTTMKMLTGLLPASEGEARLFGRPVSTGDLDARRRVGYMSQSFSLYGELTVRQNIVLHARLFRVPQAKVLPRVADLAARFGLEGMLDRLPDSLPLGMRQRLSLAVATVHGPEVLILDEPTSGVDPVARDMFWRLMIDLARKDGVTIFISTHFMNEAARCDRISLMHAGRVLVTDAPAAIVERSGKGTLEQAFIAQLQQAAGIGAEPAAMETAPPSKDQGGERPAARAHGPRGFSAVRAWSFSRREALELRRDPVRATLALLGTVILMFIIGYGISLDVENLSYAVLDRDQTGLSRNYALDLSGSRYFVEKPPIADYAQLDRRMRSGELALAIEIPPGFARDVQRGSPAQIGAWVDGAMPARAETVRGYVQAMHQAWLVGIAESRLGLRAVAASTIEVRFRYNPDVRSLPAMVPAVIALLLMMIPAMLAALSVVREKELGSIVNLYVTPVTRAEFLLGKQLPYIGLAMFNFLTMSALAVTLFGVPIKGSFATLALGALLFTTFSTGFGLLCSTFTRTQIAAIFVTMIGSIVPCIKFAGLVDPVSSLEGTGAFIGRIYPAAHFLTVSRGVFNKTLGLPDLVPQFLWMLAAVPVILGLSIVLLKKQQT</sequence>
<keyword evidence="5 12" id="KW-0067">ATP-binding</keyword>
<feature type="transmembrane region" description="Helical" evidence="9">
    <location>
        <begin position="916"/>
        <end position="934"/>
    </location>
</feature>
<feature type="region of interest" description="Disordered" evidence="8">
    <location>
        <begin position="542"/>
        <end position="563"/>
    </location>
</feature>
<evidence type="ECO:0000259" key="10">
    <source>
        <dbReference type="PROSITE" id="PS50893"/>
    </source>
</evidence>
<dbReference type="SUPFAM" id="SSF52540">
    <property type="entry name" value="P-loop containing nucleoside triphosphate hydrolases"/>
    <property type="match status" value="2"/>
</dbReference>
<dbReference type="PATRIC" id="fig|34073.19.peg.5814"/>
<evidence type="ECO:0000256" key="7">
    <source>
        <dbReference type="ARBA" id="ARBA00023136"/>
    </source>
</evidence>
<dbReference type="EMBL" id="JZWI01000037">
    <property type="protein sequence ID" value="KLN53188.1"/>
    <property type="molecule type" value="Genomic_DNA"/>
</dbReference>
<feature type="region of interest" description="Disordered" evidence="8">
    <location>
        <begin position="1"/>
        <end position="22"/>
    </location>
</feature>
<dbReference type="InterPro" id="IPR047651">
    <property type="entry name" value="ABC2_perm_RbbA"/>
</dbReference>
<dbReference type="PROSITE" id="PS00211">
    <property type="entry name" value="ABC_TRANSPORTER_1"/>
    <property type="match status" value="1"/>
</dbReference>
<dbReference type="NCBIfam" id="NF033858">
    <property type="entry name" value="ABC2_perm_RbbA"/>
    <property type="match status" value="1"/>
</dbReference>
<dbReference type="Gene3D" id="3.40.50.300">
    <property type="entry name" value="P-loop containing nucleotide triphosphate hydrolases"/>
    <property type="match status" value="2"/>
</dbReference>
<keyword evidence="4" id="KW-0547">Nucleotide-binding</keyword>
<protein>
    <submittedName>
        <fullName evidence="12">Putative ABC transporter ATP-binding protein YbhF</fullName>
    </submittedName>
</protein>
<proteinExistence type="predicted"/>
<feature type="transmembrane region" description="Helical" evidence="9">
    <location>
        <begin position="823"/>
        <end position="845"/>
    </location>
</feature>
<evidence type="ECO:0000256" key="8">
    <source>
        <dbReference type="SAM" id="MobiDB-lite"/>
    </source>
</evidence>
<evidence type="ECO:0000313" key="13">
    <source>
        <dbReference type="Proteomes" id="UP000035170"/>
    </source>
</evidence>
<evidence type="ECO:0000256" key="6">
    <source>
        <dbReference type="ARBA" id="ARBA00022989"/>
    </source>
</evidence>
<dbReference type="AlphaFoldDB" id="A0A0H2LSB5"/>
<dbReference type="PROSITE" id="PS50893">
    <property type="entry name" value="ABC_TRANSPORTER_2"/>
    <property type="match status" value="2"/>
</dbReference>
<evidence type="ECO:0000256" key="3">
    <source>
        <dbReference type="ARBA" id="ARBA00022692"/>
    </source>
</evidence>
<comment type="subcellular location">
    <subcellularLocation>
        <location evidence="1">Membrane</location>
        <topology evidence="1">Multi-pass membrane protein</topology>
    </subcellularLocation>
</comment>
<keyword evidence="6 9" id="KW-1133">Transmembrane helix</keyword>
<dbReference type="GO" id="GO:0140359">
    <property type="term" value="F:ABC-type transporter activity"/>
    <property type="evidence" value="ECO:0007669"/>
    <property type="project" value="InterPro"/>
</dbReference>
<dbReference type="PANTHER" id="PTHR43038">
    <property type="entry name" value="ATP-BINDING CASSETTE, SUB-FAMILY H, MEMBER 1"/>
    <property type="match status" value="1"/>
</dbReference>
<dbReference type="SMART" id="SM00382">
    <property type="entry name" value="AAA"/>
    <property type="match status" value="2"/>
</dbReference>
<accession>A0A0H2LSB5</accession>
<feature type="domain" description="ABC transmembrane type-2" evidence="11">
    <location>
        <begin position="700"/>
        <end position="937"/>
    </location>
</feature>